<sequence>MARIQKQTIDANIAEYAGKRRAAHADLVRESIQTTLLVAELHKVAFDKRGAAKYTPVRMKAIEMLLDKSLPDLASIKHEVEPQNITFIIATDFQGV</sequence>
<name>A0A6J5RI57_9CAUD</name>
<reference evidence="1" key="1">
    <citation type="submission" date="2020-05" db="EMBL/GenBank/DDBJ databases">
        <authorList>
            <person name="Chiriac C."/>
            <person name="Salcher M."/>
            <person name="Ghai R."/>
            <person name="Kavagutti S V."/>
        </authorList>
    </citation>
    <scope>NUCLEOTIDE SEQUENCE</scope>
</reference>
<accession>A0A6J5RI57</accession>
<organism evidence="1">
    <name type="scientific">uncultured Caudovirales phage</name>
    <dbReference type="NCBI Taxonomy" id="2100421"/>
    <lineage>
        <taxon>Viruses</taxon>
        <taxon>Duplodnaviria</taxon>
        <taxon>Heunggongvirae</taxon>
        <taxon>Uroviricota</taxon>
        <taxon>Caudoviricetes</taxon>
        <taxon>Peduoviridae</taxon>
        <taxon>Maltschvirus</taxon>
        <taxon>Maltschvirus maltsch</taxon>
    </lineage>
</organism>
<evidence type="ECO:0000313" key="1">
    <source>
        <dbReference type="EMBL" id="CAB4197170.1"/>
    </source>
</evidence>
<dbReference type="EMBL" id="LR797253">
    <property type="protein sequence ID" value="CAB4197170.1"/>
    <property type="molecule type" value="Genomic_DNA"/>
</dbReference>
<protein>
    <submittedName>
        <fullName evidence="1">Uncharacterized protein</fullName>
    </submittedName>
</protein>
<proteinExistence type="predicted"/>
<gene>
    <name evidence="1" type="ORF">UFOVP1304_44</name>
</gene>